<feature type="compositionally biased region" description="Acidic residues" evidence="1">
    <location>
        <begin position="577"/>
        <end position="590"/>
    </location>
</feature>
<dbReference type="EMBL" id="KN831782">
    <property type="protein sequence ID" value="KIM40548.1"/>
    <property type="molecule type" value="Genomic_DNA"/>
</dbReference>
<evidence type="ECO:0000313" key="2">
    <source>
        <dbReference type="EMBL" id="KIM40548.1"/>
    </source>
</evidence>
<dbReference type="HOGENOM" id="CLU_006344_1_0_1"/>
<dbReference type="Pfam" id="PF18759">
    <property type="entry name" value="Plavaka"/>
    <property type="match status" value="1"/>
</dbReference>
<feature type="non-terminal residue" evidence="2">
    <location>
        <position position="827"/>
    </location>
</feature>
<feature type="region of interest" description="Disordered" evidence="1">
    <location>
        <begin position="571"/>
        <end position="596"/>
    </location>
</feature>
<organism evidence="2 3">
    <name type="scientific">Hebeloma cylindrosporum</name>
    <dbReference type="NCBI Taxonomy" id="76867"/>
    <lineage>
        <taxon>Eukaryota</taxon>
        <taxon>Fungi</taxon>
        <taxon>Dikarya</taxon>
        <taxon>Basidiomycota</taxon>
        <taxon>Agaricomycotina</taxon>
        <taxon>Agaricomycetes</taxon>
        <taxon>Agaricomycetidae</taxon>
        <taxon>Agaricales</taxon>
        <taxon>Agaricineae</taxon>
        <taxon>Hymenogastraceae</taxon>
        <taxon>Hebeloma</taxon>
    </lineage>
</organism>
<dbReference type="STRING" id="686832.A0A0C2XS48"/>
<evidence type="ECO:0000313" key="3">
    <source>
        <dbReference type="Proteomes" id="UP000053424"/>
    </source>
</evidence>
<protein>
    <submittedName>
        <fullName evidence="2">Uncharacterized protein</fullName>
    </submittedName>
</protein>
<dbReference type="OrthoDB" id="3199698at2759"/>
<dbReference type="AlphaFoldDB" id="A0A0C2XS48"/>
<dbReference type="Proteomes" id="UP000053424">
    <property type="component" value="Unassembled WGS sequence"/>
</dbReference>
<evidence type="ECO:0000256" key="1">
    <source>
        <dbReference type="SAM" id="MobiDB-lite"/>
    </source>
</evidence>
<reference evidence="2 3" key="1">
    <citation type="submission" date="2014-04" db="EMBL/GenBank/DDBJ databases">
        <authorList>
            <consortium name="DOE Joint Genome Institute"/>
            <person name="Kuo A."/>
            <person name="Gay G."/>
            <person name="Dore J."/>
            <person name="Kohler A."/>
            <person name="Nagy L.G."/>
            <person name="Floudas D."/>
            <person name="Copeland A."/>
            <person name="Barry K.W."/>
            <person name="Cichocki N."/>
            <person name="Veneault-Fourrey C."/>
            <person name="LaButti K."/>
            <person name="Lindquist E.A."/>
            <person name="Lipzen A."/>
            <person name="Lundell T."/>
            <person name="Morin E."/>
            <person name="Murat C."/>
            <person name="Sun H."/>
            <person name="Tunlid A."/>
            <person name="Henrissat B."/>
            <person name="Grigoriev I.V."/>
            <person name="Hibbett D.S."/>
            <person name="Martin F."/>
            <person name="Nordberg H.P."/>
            <person name="Cantor M.N."/>
            <person name="Hua S.X."/>
        </authorList>
    </citation>
    <scope>NUCLEOTIDE SEQUENCE [LARGE SCALE GENOMIC DNA]</scope>
    <source>
        <strain evidence="3">h7</strain>
    </source>
</reference>
<reference evidence="3" key="2">
    <citation type="submission" date="2015-01" db="EMBL/GenBank/DDBJ databases">
        <title>Evolutionary Origins and Diversification of the Mycorrhizal Mutualists.</title>
        <authorList>
            <consortium name="DOE Joint Genome Institute"/>
            <consortium name="Mycorrhizal Genomics Consortium"/>
            <person name="Kohler A."/>
            <person name="Kuo A."/>
            <person name="Nagy L.G."/>
            <person name="Floudas D."/>
            <person name="Copeland A."/>
            <person name="Barry K.W."/>
            <person name="Cichocki N."/>
            <person name="Veneault-Fourrey C."/>
            <person name="LaButti K."/>
            <person name="Lindquist E.A."/>
            <person name="Lipzen A."/>
            <person name="Lundell T."/>
            <person name="Morin E."/>
            <person name="Murat C."/>
            <person name="Riley R."/>
            <person name="Ohm R."/>
            <person name="Sun H."/>
            <person name="Tunlid A."/>
            <person name="Henrissat B."/>
            <person name="Grigoriev I.V."/>
            <person name="Hibbett D.S."/>
            <person name="Martin F."/>
        </authorList>
    </citation>
    <scope>NUCLEOTIDE SEQUENCE [LARGE SCALE GENOMIC DNA]</scope>
    <source>
        <strain evidence="3">h7</strain>
    </source>
</reference>
<accession>A0A0C2XS48</accession>
<dbReference type="InterPro" id="IPR041078">
    <property type="entry name" value="Plavaka"/>
</dbReference>
<keyword evidence="3" id="KW-1185">Reference proteome</keyword>
<proteinExistence type="predicted"/>
<sequence length="827" mass="93447">HHHFLKATSAAQTNVVLDLWAAMVTQNGGNVYPQWKSTKDLYATIDKIQQGTSPWITYEIRYQGPLPAENPPRWMTDTYHLCTRNSRHLLHQQLSNSSFKDNTHNVPYMQFNTAGDRVYSNLMSGDFAWNQADKIALESPDLAQGAMFIPVVAGSDKTTVSVATGHQQYHPVYMSPGIFTNVARRAHGDGVLPVAFLPIPKTSKKHQAHPEYAKFVRQLYHACLALIFEPLRAGMSTPELVRCPDGHLRRAFYGLGPYIADYPEQVYLAGIVQNWCPKCEAHPDFLDAPGALRRSHQRTDFLIACFDPGILWNDFGIRCDYLARPFTYNFPRADIHELLASDLLHQVVKGTFKDHIVAWIYEYLAIQHGEARAHEITQDIDRRISAVPIFPGLRRFPDGRNFEQWTGNDSKALMKVFLAAIVGYVPSDMVRCVAALLDFCYIARQNSLTSKDLDKLDDALARFHQFREVFIEAGVRVDISLPRQHSLKHYHRSIQLFGSPNGLCSSITESKHIDAVKKPWRCSSRHEPLFQMLRRISREEKLHAACREFARQGMMDGSTSSYTAMIYAGGAPTVPEPENEEEGLDDDEDLGPTSGPKVLSSIKLAKRAEPKYPDSLVQLADHIQQPHFPTALRQFIWQQLNPDSDIPAHTIPVADCPDLHGRLKVYHSAIARFYAPSDISGVGGMCHERIRSIPCWRGKQPRRDTVFVETDPDVPGMRGMAIGRVLLFFSFSLRGTFYPCALVNWLVLRSNEPDPETGLWVVKPEFIGNHRSIAVIHLDSIVRGAHLLPVYGSNPLPEDFDFTLSLDAFCAFFVNSYVDHHAHEFIT</sequence>
<gene>
    <name evidence="2" type="ORF">M413DRAFT_73023</name>
</gene>
<name>A0A0C2XS48_HEBCY</name>